<dbReference type="EMBL" id="CP157802">
    <property type="protein sequence ID" value="XBQ18924.1"/>
    <property type="molecule type" value="Genomic_DNA"/>
</dbReference>
<name>A0AAU7MKI4_9GAMM</name>
<dbReference type="KEGG" id="mamm:ABNF92_15920"/>
<dbReference type="AlphaFoldDB" id="A0AAU7MKI4"/>
<dbReference type="InterPro" id="IPR036513">
    <property type="entry name" value="STAS_dom_sf"/>
</dbReference>
<dbReference type="Gene3D" id="3.30.750.24">
    <property type="entry name" value="STAS domain"/>
    <property type="match status" value="1"/>
</dbReference>
<evidence type="ECO:0000259" key="1">
    <source>
        <dbReference type="PROSITE" id="PS50801"/>
    </source>
</evidence>
<dbReference type="PANTHER" id="PTHR35849">
    <property type="entry name" value="BLR2341 PROTEIN"/>
    <property type="match status" value="1"/>
</dbReference>
<dbReference type="SUPFAM" id="SSF52091">
    <property type="entry name" value="SpoIIaa-like"/>
    <property type="match status" value="1"/>
</dbReference>
<dbReference type="CDD" id="cd07043">
    <property type="entry name" value="STAS_anti-anti-sigma_factors"/>
    <property type="match status" value="1"/>
</dbReference>
<dbReference type="InterPro" id="IPR002645">
    <property type="entry name" value="STAS_dom"/>
</dbReference>
<dbReference type="InterPro" id="IPR052746">
    <property type="entry name" value="MlaB_ABC_Transporter"/>
</dbReference>
<organism evidence="2">
    <name type="scientific">Marinobacter sp. MMG032</name>
    <dbReference type="NCBI Taxonomy" id="3158548"/>
    <lineage>
        <taxon>Bacteria</taxon>
        <taxon>Pseudomonadati</taxon>
        <taxon>Pseudomonadota</taxon>
        <taxon>Gammaproteobacteria</taxon>
        <taxon>Pseudomonadales</taxon>
        <taxon>Marinobacteraceae</taxon>
        <taxon>Marinobacter</taxon>
    </lineage>
</organism>
<proteinExistence type="predicted"/>
<dbReference type="PROSITE" id="PS50801">
    <property type="entry name" value="STAS"/>
    <property type="match status" value="1"/>
</dbReference>
<sequence>MSTFETFNADTGCLSFQGELTIYEANAASENLCRAFSTGELRNVDLAGVTELDTAGLQILLLARRLCTPAGEPVALVNHSETVREVLGLVGLEPSR</sequence>
<accession>A0AAU7MKI4</accession>
<reference evidence="2" key="1">
    <citation type="submission" date="2024-05" db="EMBL/GenBank/DDBJ databases">
        <title>Draft Genome Sequences of Flagellimonas sp. MMG031 and Marinobacter sp. MMG032 Isolated from the dinoflagellate Symbiodinium pilosum.</title>
        <authorList>
            <person name="Shikuma N.J."/>
            <person name="Farrell M.V."/>
        </authorList>
    </citation>
    <scope>NUCLEOTIDE SEQUENCE</scope>
    <source>
        <strain evidence="2">MMG032</strain>
    </source>
</reference>
<dbReference type="PANTHER" id="PTHR35849:SF2">
    <property type="entry name" value="BLR2341 PROTEIN"/>
    <property type="match status" value="1"/>
</dbReference>
<evidence type="ECO:0000313" key="2">
    <source>
        <dbReference type="EMBL" id="XBQ18924.1"/>
    </source>
</evidence>
<dbReference type="InterPro" id="IPR058548">
    <property type="entry name" value="MlaB-like_STAS"/>
</dbReference>
<feature type="domain" description="STAS" evidence="1">
    <location>
        <begin position="14"/>
        <end position="96"/>
    </location>
</feature>
<gene>
    <name evidence="2" type="ORF">ABNF92_15920</name>
</gene>
<dbReference type="RefSeq" id="WP_349342688.1">
    <property type="nucleotide sequence ID" value="NZ_CP157802.1"/>
</dbReference>
<protein>
    <submittedName>
        <fullName evidence="2">STAS domain-containing protein</fullName>
    </submittedName>
</protein>
<dbReference type="Pfam" id="PF13466">
    <property type="entry name" value="STAS_2"/>
    <property type="match status" value="1"/>
</dbReference>